<dbReference type="InterPro" id="IPR012670">
    <property type="entry name" value="T3SS_YscI/HrpB"/>
</dbReference>
<sequence>MTTLSTPQVTAHMPAATAPTPAFRSLPNGNLEVDGASFAQALRSAPSLPEHHLLNAAGKLAANTDYLAQRVTLDDRMLDDPTRLLEAQREITERVIALEFVAKVSGAMTQGVNKLVHMQ</sequence>
<feature type="region of interest" description="Disordered" evidence="1">
    <location>
        <begin position="1"/>
        <end position="27"/>
    </location>
</feature>
<evidence type="ECO:0000313" key="3">
    <source>
        <dbReference type="Proteomes" id="UP000414136"/>
    </source>
</evidence>
<dbReference type="Pfam" id="PF17001">
    <property type="entry name" value="T3SS_basalb_I"/>
    <property type="match status" value="1"/>
</dbReference>
<organism evidence="2 3">
    <name type="scientific">Pandoraea captiosa</name>
    <dbReference type="NCBI Taxonomy" id="2508302"/>
    <lineage>
        <taxon>Bacteria</taxon>
        <taxon>Pseudomonadati</taxon>
        <taxon>Pseudomonadota</taxon>
        <taxon>Betaproteobacteria</taxon>
        <taxon>Burkholderiales</taxon>
        <taxon>Burkholderiaceae</taxon>
        <taxon>Pandoraea</taxon>
    </lineage>
</organism>
<accession>A0A5E5AN54</accession>
<gene>
    <name evidence="2" type="ORF">PCA31118_04854</name>
</gene>
<evidence type="ECO:0000256" key="1">
    <source>
        <dbReference type="SAM" id="MobiDB-lite"/>
    </source>
</evidence>
<name>A0A5E5AN54_9BURK</name>
<dbReference type="GO" id="GO:0030254">
    <property type="term" value="P:protein secretion by the type III secretion system"/>
    <property type="evidence" value="ECO:0007669"/>
    <property type="project" value="InterPro"/>
</dbReference>
<dbReference type="EMBL" id="CABPSQ010000015">
    <property type="protein sequence ID" value="VVE74874.1"/>
    <property type="molecule type" value="Genomic_DNA"/>
</dbReference>
<keyword evidence="3" id="KW-1185">Reference proteome</keyword>
<dbReference type="AlphaFoldDB" id="A0A5E5AN54"/>
<dbReference type="NCBIfam" id="TIGR02497">
    <property type="entry name" value="yscI_hrpB_dom"/>
    <property type="match status" value="1"/>
</dbReference>
<reference evidence="2 3" key="1">
    <citation type="submission" date="2019-08" db="EMBL/GenBank/DDBJ databases">
        <authorList>
            <person name="Peeters C."/>
        </authorList>
    </citation>
    <scope>NUCLEOTIDE SEQUENCE [LARGE SCALE GENOMIC DNA]</scope>
    <source>
        <strain evidence="2 3">LMG 31118</strain>
    </source>
</reference>
<proteinExistence type="predicted"/>
<dbReference type="OrthoDB" id="8945187at2"/>
<dbReference type="Proteomes" id="UP000414136">
    <property type="component" value="Unassembled WGS sequence"/>
</dbReference>
<evidence type="ECO:0000313" key="2">
    <source>
        <dbReference type="EMBL" id="VVE74874.1"/>
    </source>
</evidence>
<protein>
    <submittedName>
        <fullName evidence="2">EscI/YscI/HrpB family type III secretion system inner rod protein</fullName>
    </submittedName>
</protein>
<feature type="compositionally biased region" description="Low complexity" evidence="1">
    <location>
        <begin position="10"/>
        <end position="22"/>
    </location>
</feature>
<dbReference type="RefSeq" id="WP_150627514.1">
    <property type="nucleotide sequence ID" value="NZ_CABPSQ010000015.1"/>
</dbReference>